<sequence>MQNPNEDTQWNDILRAKGIIPEKEATVTEDQIEGMLDQAIQKKTGVGAQDKALEDMTLDELDELEDEEEERILQQYRQQRVAEIKRIQDKAIYGSVKDISAQDYVQEVNNAGEGVWVVLHLYKAGIPLCALINQHLTQLAGKFRATKFLRSIATTCIPNYPDKNLPTIFVYNEGEMKTQFVGPLEFGGMNLTLEELEWKLAEAGAMKTDMKDPPKPQVRSTLNIFSGRNQNVDDSDDEDDY</sequence>
<dbReference type="PANTHER" id="PTHR45809:SF3">
    <property type="entry name" value="VIRAL IAP-ASSOCIATED FACTOR HOMOLOG"/>
    <property type="match status" value="1"/>
</dbReference>
<dbReference type="KEGG" id="spu:590056"/>
<dbReference type="AlphaFoldDB" id="A0A7M7N3Z5"/>
<dbReference type="SUPFAM" id="SSF52833">
    <property type="entry name" value="Thioredoxin-like"/>
    <property type="match status" value="1"/>
</dbReference>
<dbReference type="FunCoup" id="A0A7M7N3Z5">
    <property type="interactions" value="1507"/>
</dbReference>
<dbReference type="Gene3D" id="3.40.30.10">
    <property type="entry name" value="Glutaredoxin"/>
    <property type="match status" value="1"/>
</dbReference>
<evidence type="ECO:0000259" key="3">
    <source>
        <dbReference type="Pfam" id="PF02114"/>
    </source>
</evidence>
<dbReference type="GO" id="GO:0006457">
    <property type="term" value="P:protein folding"/>
    <property type="evidence" value="ECO:0000318"/>
    <property type="project" value="GO_Central"/>
</dbReference>
<dbReference type="InterPro" id="IPR036249">
    <property type="entry name" value="Thioredoxin-like_sf"/>
</dbReference>
<dbReference type="InterPro" id="IPR024253">
    <property type="entry name" value="Phosducin_thioredoxin-like_dom"/>
</dbReference>
<dbReference type="Proteomes" id="UP000007110">
    <property type="component" value="Unassembled WGS sequence"/>
</dbReference>
<dbReference type="PANTHER" id="PTHR45809">
    <property type="entry name" value="VIRAL IAP-ASSOCIATED FACTOR HOMOLOG"/>
    <property type="match status" value="1"/>
</dbReference>
<evidence type="ECO:0000256" key="2">
    <source>
        <dbReference type="SAM" id="MobiDB-lite"/>
    </source>
</evidence>
<dbReference type="InterPro" id="IPR051498">
    <property type="entry name" value="Phosducin-like_chap/apop_reg"/>
</dbReference>
<organism evidence="4 5">
    <name type="scientific">Strongylocentrotus purpuratus</name>
    <name type="common">Purple sea urchin</name>
    <dbReference type="NCBI Taxonomy" id="7668"/>
    <lineage>
        <taxon>Eukaryota</taxon>
        <taxon>Metazoa</taxon>
        <taxon>Echinodermata</taxon>
        <taxon>Eleutherozoa</taxon>
        <taxon>Echinozoa</taxon>
        <taxon>Echinoidea</taxon>
        <taxon>Euechinoidea</taxon>
        <taxon>Echinacea</taxon>
        <taxon>Camarodonta</taxon>
        <taxon>Echinidea</taxon>
        <taxon>Strongylocentrotidae</taxon>
        <taxon>Strongylocentrotus</taxon>
    </lineage>
</organism>
<dbReference type="GO" id="GO:0005737">
    <property type="term" value="C:cytoplasm"/>
    <property type="evidence" value="ECO:0000318"/>
    <property type="project" value="GO_Central"/>
</dbReference>
<dbReference type="InParanoid" id="A0A7M7N3Z5"/>
<dbReference type="OrthoDB" id="45518at2759"/>
<dbReference type="RefSeq" id="XP_030829735.1">
    <property type="nucleotide sequence ID" value="XM_030973875.1"/>
</dbReference>
<evidence type="ECO:0000313" key="4">
    <source>
        <dbReference type="EnsemblMetazoa" id="XP_030829735"/>
    </source>
</evidence>
<dbReference type="OMA" id="FCEIRAN"/>
<reference evidence="4" key="2">
    <citation type="submission" date="2021-01" db="UniProtKB">
        <authorList>
            <consortium name="EnsemblMetazoa"/>
        </authorList>
    </citation>
    <scope>IDENTIFICATION</scope>
</reference>
<dbReference type="GeneID" id="590056"/>
<proteinExistence type="inferred from homology"/>
<dbReference type="EnsemblMetazoa" id="XM_030973875">
    <property type="protein sequence ID" value="XP_030829735"/>
    <property type="gene ID" value="LOC590056"/>
</dbReference>
<feature type="compositionally biased region" description="Polar residues" evidence="2">
    <location>
        <begin position="218"/>
        <end position="232"/>
    </location>
</feature>
<keyword evidence="5" id="KW-1185">Reference proteome</keyword>
<feature type="region of interest" description="Disordered" evidence="2">
    <location>
        <begin position="207"/>
        <end position="241"/>
    </location>
</feature>
<comment type="similarity">
    <text evidence="1">Belongs to the phosducin family.</text>
</comment>
<evidence type="ECO:0000313" key="5">
    <source>
        <dbReference type="Proteomes" id="UP000007110"/>
    </source>
</evidence>
<dbReference type="CDD" id="cd02988">
    <property type="entry name" value="Phd_like_VIAF"/>
    <property type="match status" value="1"/>
</dbReference>
<dbReference type="Pfam" id="PF02114">
    <property type="entry name" value="Phosducin"/>
    <property type="match status" value="1"/>
</dbReference>
<name>A0A7M7N3Z5_STRPU</name>
<feature type="domain" description="Phosducin" evidence="3">
    <location>
        <begin position="35"/>
        <end position="204"/>
    </location>
</feature>
<protein>
    <recommendedName>
        <fullName evidence="3">Phosducin domain-containing protein</fullName>
    </recommendedName>
</protein>
<reference evidence="5" key="1">
    <citation type="submission" date="2015-02" db="EMBL/GenBank/DDBJ databases">
        <title>Genome sequencing for Strongylocentrotus purpuratus.</title>
        <authorList>
            <person name="Murali S."/>
            <person name="Liu Y."/>
            <person name="Vee V."/>
            <person name="English A."/>
            <person name="Wang M."/>
            <person name="Skinner E."/>
            <person name="Han Y."/>
            <person name="Muzny D.M."/>
            <person name="Worley K.C."/>
            <person name="Gibbs R.A."/>
        </authorList>
    </citation>
    <scope>NUCLEOTIDE SEQUENCE</scope>
</reference>
<accession>A0A7M7N3Z5</accession>
<evidence type="ECO:0000256" key="1">
    <source>
        <dbReference type="ARBA" id="ARBA00009686"/>
    </source>
</evidence>